<dbReference type="GO" id="GO:0008047">
    <property type="term" value="F:enzyme activator activity"/>
    <property type="evidence" value="ECO:0007669"/>
    <property type="project" value="InterPro"/>
</dbReference>
<comment type="similarity">
    <text evidence="1">Belongs to the peptidase A31 family.</text>
</comment>
<dbReference type="Pfam" id="PF01750">
    <property type="entry name" value="HycI"/>
    <property type="match status" value="1"/>
</dbReference>
<dbReference type="InterPro" id="IPR000671">
    <property type="entry name" value="Peptidase_A31"/>
</dbReference>
<proteinExistence type="inferred from homology"/>
<comment type="caution">
    <text evidence="5">The sequence shown here is derived from an EMBL/GenBank/DDBJ whole genome shotgun (WGS) entry which is preliminary data.</text>
</comment>
<name>X0YP84_9ZZZZ</name>
<gene>
    <name evidence="5" type="ORF">S01H1_74643</name>
</gene>
<dbReference type="SUPFAM" id="SSF53163">
    <property type="entry name" value="HybD-like"/>
    <property type="match status" value="1"/>
</dbReference>
<dbReference type="PANTHER" id="PTHR30302:SF1">
    <property type="entry name" value="HYDROGENASE 2 MATURATION PROTEASE"/>
    <property type="match status" value="1"/>
</dbReference>
<keyword evidence="3" id="KW-0064">Aspartyl protease</keyword>
<organism evidence="5">
    <name type="scientific">marine sediment metagenome</name>
    <dbReference type="NCBI Taxonomy" id="412755"/>
    <lineage>
        <taxon>unclassified sequences</taxon>
        <taxon>metagenomes</taxon>
        <taxon>ecological metagenomes</taxon>
    </lineage>
</organism>
<dbReference type="GO" id="GO:0016485">
    <property type="term" value="P:protein processing"/>
    <property type="evidence" value="ECO:0007669"/>
    <property type="project" value="TreeGrafter"/>
</dbReference>
<sequence>MRTLILGLGNPILSDDAAGLQVARQLYELLGGEDIDLVEAALAGMQTVQLLSGYDRAVVIDVVQDEAKVGDVWRIDTDDLENVSSTSSHGIGLGQALRLARLMDLPVPEQVLIYAIAAADTSTFGETLTPQLAKALPAIV</sequence>
<dbReference type="AlphaFoldDB" id="X0YP84"/>
<dbReference type="InterPro" id="IPR023430">
    <property type="entry name" value="Pept_HybD-like_dom_sf"/>
</dbReference>
<evidence type="ECO:0000256" key="2">
    <source>
        <dbReference type="ARBA" id="ARBA00022670"/>
    </source>
</evidence>
<accession>X0YP84</accession>
<reference evidence="5" key="1">
    <citation type="journal article" date="2014" name="Front. Microbiol.">
        <title>High frequency of phylogenetically diverse reductive dehalogenase-homologous genes in deep subseafloor sedimentary metagenomes.</title>
        <authorList>
            <person name="Kawai M."/>
            <person name="Futagami T."/>
            <person name="Toyoda A."/>
            <person name="Takaki Y."/>
            <person name="Nishi S."/>
            <person name="Hori S."/>
            <person name="Arai W."/>
            <person name="Tsubouchi T."/>
            <person name="Morono Y."/>
            <person name="Uchiyama I."/>
            <person name="Ito T."/>
            <person name="Fujiyama A."/>
            <person name="Inagaki F."/>
            <person name="Takami H."/>
        </authorList>
    </citation>
    <scope>NUCLEOTIDE SEQUENCE</scope>
    <source>
        <strain evidence="5">Expedition CK06-06</strain>
    </source>
</reference>
<protein>
    <recommendedName>
        <fullName evidence="6">Hydrogenase maturation protease</fullName>
    </recommendedName>
</protein>
<dbReference type="PANTHER" id="PTHR30302">
    <property type="entry name" value="HYDROGENASE 1 MATURATION PROTEASE"/>
    <property type="match status" value="1"/>
</dbReference>
<dbReference type="PRINTS" id="PR00446">
    <property type="entry name" value="HYDRGNUPTAKE"/>
</dbReference>
<evidence type="ECO:0000256" key="4">
    <source>
        <dbReference type="ARBA" id="ARBA00022801"/>
    </source>
</evidence>
<dbReference type="CDD" id="cd00518">
    <property type="entry name" value="H2MP"/>
    <property type="match status" value="1"/>
</dbReference>
<evidence type="ECO:0008006" key="6">
    <source>
        <dbReference type="Google" id="ProtNLM"/>
    </source>
</evidence>
<feature type="non-terminal residue" evidence="5">
    <location>
        <position position="140"/>
    </location>
</feature>
<dbReference type="Gene3D" id="3.40.50.1450">
    <property type="entry name" value="HybD-like"/>
    <property type="match status" value="1"/>
</dbReference>
<evidence type="ECO:0000256" key="3">
    <source>
        <dbReference type="ARBA" id="ARBA00022750"/>
    </source>
</evidence>
<dbReference type="GO" id="GO:0004190">
    <property type="term" value="F:aspartic-type endopeptidase activity"/>
    <property type="evidence" value="ECO:0007669"/>
    <property type="project" value="UniProtKB-KW"/>
</dbReference>
<evidence type="ECO:0000256" key="1">
    <source>
        <dbReference type="ARBA" id="ARBA00006814"/>
    </source>
</evidence>
<keyword evidence="2" id="KW-0645">Protease</keyword>
<dbReference type="NCBIfam" id="TIGR00072">
    <property type="entry name" value="hydrog_prot"/>
    <property type="match status" value="1"/>
</dbReference>
<dbReference type="EMBL" id="BARS01049950">
    <property type="protein sequence ID" value="GAG38521.1"/>
    <property type="molecule type" value="Genomic_DNA"/>
</dbReference>
<keyword evidence="4" id="KW-0378">Hydrolase</keyword>
<evidence type="ECO:0000313" key="5">
    <source>
        <dbReference type="EMBL" id="GAG38521.1"/>
    </source>
</evidence>